<dbReference type="InterPro" id="IPR049718">
    <property type="entry name" value="AKO59007-like"/>
</dbReference>
<dbReference type="Pfam" id="PF09479">
    <property type="entry name" value="Flg_new"/>
    <property type="match status" value="1"/>
</dbReference>
<evidence type="ECO:0000313" key="2">
    <source>
        <dbReference type="EMBL" id="HIU21381.1"/>
    </source>
</evidence>
<dbReference type="Proteomes" id="UP000824088">
    <property type="component" value="Unassembled WGS sequence"/>
</dbReference>
<name>A0A9D1L2B7_9FIRM</name>
<reference evidence="2" key="1">
    <citation type="submission" date="2020-10" db="EMBL/GenBank/DDBJ databases">
        <authorList>
            <person name="Gilroy R."/>
        </authorList>
    </citation>
    <scope>NUCLEOTIDE SEQUENCE</scope>
    <source>
        <strain evidence="2">1063</strain>
    </source>
</reference>
<gene>
    <name evidence="2" type="ORF">IAD51_04025</name>
</gene>
<accession>A0A9D1L2B7</accession>
<dbReference type="Gene3D" id="2.60.40.4270">
    <property type="entry name" value="Listeria-Bacteroides repeat domain"/>
    <property type="match status" value="1"/>
</dbReference>
<evidence type="ECO:0000256" key="1">
    <source>
        <dbReference type="ARBA" id="ARBA00004196"/>
    </source>
</evidence>
<dbReference type="AlphaFoldDB" id="A0A9D1L2B7"/>
<sequence>MVTLTNADKALKTFYLGVLADQLNVGINPLLAKIGQTGADVWGKEVRKLAPYGINGGIGSGGETDSLPASGGNNYAQFTLTLKNLFGRIEISDKAVRASQNSAGAFVNLLNAEMDGLLKASKFNFGRMLYGDGSGLIATTVENTGASNDVVTVDSVRALMEGMTVDVYNSSDAKDNTVSGARILSIDRDAKTVKLSIAASAKIGAGYKIYVQGSKGNEITGLEAVFGDTPTIYGLNRSDYSFLKPYVKNVTGKVTPGAIQSAIDVIEQVAGGSIDFIVAAFDARRQYVDFLTENRTNLDYMNLDGGYKALSYAGIPFVADRFVADGTVYLLNSEDFKLHQLCDWRWLEGESGSVLHQIPGKASYSATLVKYADLLCARPMGQAKLVFDGSDSSSSGTSYYTVTFDSAGGSDVSPQIVLPGGKAVKPANPTKSGVGFVQWELDGEEYNFDTPVNSNITLTATYL</sequence>
<dbReference type="InterPro" id="IPR042229">
    <property type="entry name" value="Listeria/Bacterioides_rpt_sf"/>
</dbReference>
<proteinExistence type="predicted"/>
<reference evidence="2" key="2">
    <citation type="journal article" date="2021" name="PeerJ">
        <title>Extensive microbial diversity within the chicken gut microbiome revealed by metagenomics and culture.</title>
        <authorList>
            <person name="Gilroy R."/>
            <person name="Ravi A."/>
            <person name="Getino M."/>
            <person name="Pursley I."/>
            <person name="Horton D.L."/>
            <person name="Alikhan N.F."/>
            <person name="Baker D."/>
            <person name="Gharbi K."/>
            <person name="Hall N."/>
            <person name="Watson M."/>
            <person name="Adriaenssens E.M."/>
            <person name="Foster-Nyarko E."/>
            <person name="Jarju S."/>
            <person name="Secka A."/>
            <person name="Antonio M."/>
            <person name="Oren A."/>
            <person name="Chaudhuri R.R."/>
            <person name="La Ragione R."/>
            <person name="Hildebrand F."/>
            <person name="Pallen M.J."/>
        </authorList>
    </citation>
    <scope>NUCLEOTIDE SEQUENCE</scope>
    <source>
        <strain evidence="2">1063</strain>
    </source>
</reference>
<dbReference type="GO" id="GO:0030313">
    <property type="term" value="C:cell envelope"/>
    <property type="evidence" value="ECO:0007669"/>
    <property type="project" value="UniProtKB-SubCell"/>
</dbReference>
<organism evidence="2 3">
    <name type="scientific">Candidatus Limadaptatus stercorigallinarum</name>
    <dbReference type="NCBI Taxonomy" id="2840845"/>
    <lineage>
        <taxon>Bacteria</taxon>
        <taxon>Bacillati</taxon>
        <taxon>Bacillota</taxon>
        <taxon>Clostridia</taxon>
        <taxon>Eubacteriales</taxon>
        <taxon>Candidatus Limadaptatus</taxon>
    </lineage>
</organism>
<dbReference type="InterPro" id="IPR013378">
    <property type="entry name" value="InlB-like_B-rpt"/>
</dbReference>
<protein>
    <submittedName>
        <fullName evidence="2">Phage major capsid protein</fullName>
    </submittedName>
</protein>
<dbReference type="NCBIfam" id="NF033394">
    <property type="entry name" value="capsid_maj_Podo"/>
    <property type="match status" value="1"/>
</dbReference>
<dbReference type="EMBL" id="DVMN01000071">
    <property type="protein sequence ID" value="HIU21381.1"/>
    <property type="molecule type" value="Genomic_DNA"/>
</dbReference>
<comment type="subcellular location">
    <subcellularLocation>
        <location evidence="1">Cell envelope</location>
    </subcellularLocation>
</comment>
<comment type="caution">
    <text evidence="2">The sequence shown here is derived from an EMBL/GenBank/DDBJ whole genome shotgun (WGS) entry which is preliminary data.</text>
</comment>
<evidence type="ECO:0000313" key="3">
    <source>
        <dbReference type="Proteomes" id="UP000824088"/>
    </source>
</evidence>